<dbReference type="GO" id="GO:0003700">
    <property type="term" value="F:DNA-binding transcription factor activity"/>
    <property type="evidence" value="ECO:0007669"/>
    <property type="project" value="TreeGrafter"/>
</dbReference>
<name>A0A1J5JPV7_NEOTH</name>
<reference evidence="3 4" key="1">
    <citation type="submission" date="2016-08" db="EMBL/GenBank/DDBJ databases">
        <title>Genome-based comparison of Moorella thermoacetic strains.</title>
        <authorList>
            <person name="Poehlein A."/>
            <person name="Bengelsdorf F.R."/>
            <person name="Esser C."/>
            <person name="Duerre P."/>
            <person name="Daniel R."/>
        </authorList>
    </citation>
    <scope>NUCLEOTIDE SEQUENCE [LARGE SCALE GENOMIC DNA]</scope>
    <source>
        <strain evidence="3 4">DSM 11768</strain>
    </source>
</reference>
<evidence type="ECO:0000259" key="2">
    <source>
        <dbReference type="PROSITE" id="PS50943"/>
    </source>
</evidence>
<dbReference type="SMART" id="SM00530">
    <property type="entry name" value="HTH_XRE"/>
    <property type="match status" value="1"/>
</dbReference>
<gene>
    <name evidence="3" type="primary">rghR</name>
    <name evidence="3" type="ORF">MOOR_16740</name>
</gene>
<evidence type="ECO:0000313" key="4">
    <source>
        <dbReference type="Proteomes" id="UP000182743"/>
    </source>
</evidence>
<dbReference type="RefSeq" id="WP_143106778.1">
    <property type="nucleotide sequence ID" value="NZ_MIHH01000008.1"/>
</dbReference>
<dbReference type="GO" id="GO:0005829">
    <property type="term" value="C:cytosol"/>
    <property type="evidence" value="ECO:0007669"/>
    <property type="project" value="TreeGrafter"/>
</dbReference>
<dbReference type="InterPro" id="IPR010982">
    <property type="entry name" value="Lambda_DNA-bd_dom_sf"/>
</dbReference>
<keyword evidence="1" id="KW-0238">DNA-binding</keyword>
<comment type="caution">
    <text evidence="3">The sequence shown here is derived from an EMBL/GenBank/DDBJ whole genome shotgun (WGS) entry which is preliminary data.</text>
</comment>
<dbReference type="Proteomes" id="UP000182743">
    <property type="component" value="Unassembled WGS sequence"/>
</dbReference>
<dbReference type="SUPFAM" id="SSF47413">
    <property type="entry name" value="lambda repressor-like DNA-binding domains"/>
    <property type="match status" value="1"/>
</dbReference>
<proteinExistence type="predicted"/>
<dbReference type="AlphaFoldDB" id="A0A1J5JPV7"/>
<evidence type="ECO:0000256" key="1">
    <source>
        <dbReference type="ARBA" id="ARBA00023125"/>
    </source>
</evidence>
<dbReference type="EMBL" id="MIHH01000008">
    <property type="protein sequence ID" value="OIQ08755.1"/>
    <property type="molecule type" value="Genomic_DNA"/>
</dbReference>
<protein>
    <submittedName>
        <fullName evidence="3">HTH-type transcriptional repressor RghR</fullName>
    </submittedName>
</protein>
<evidence type="ECO:0000313" key="3">
    <source>
        <dbReference type="EMBL" id="OIQ08755.1"/>
    </source>
</evidence>
<dbReference type="InterPro" id="IPR050807">
    <property type="entry name" value="TransReg_Diox_bact_type"/>
</dbReference>
<accession>A0A1J5JPV7</accession>
<dbReference type="GO" id="GO:0003677">
    <property type="term" value="F:DNA binding"/>
    <property type="evidence" value="ECO:0007669"/>
    <property type="project" value="UniProtKB-KW"/>
</dbReference>
<dbReference type="CDD" id="cd00093">
    <property type="entry name" value="HTH_XRE"/>
    <property type="match status" value="1"/>
</dbReference>
<organism evidence="3 4">
    <name type="scientific">Neomoorella thermoacetica</name>
    <name type="common">Clostridium thermoaceticum</name>
    <dbReference type="NCBI Taxonomy" id="1525"/>
    <lineage>
        <taxon>Bacteria</taxon>
        <taxon>Bacillati</taxon>
        <taxon>Bacillota</taxon>
        <taxon>Clostridia</taxon>
        <taxon>Neomoorellales</taxon>
        <taxon>Neomoorellaceae</taxon>
        <taxon>Neomoorella</taxon>
    </lineage>
</organism>
<feature type="domain" description="HTH cro/C1-type" evidence="2">
    <location>
        <begin position="8"/>
        <end position="69"/>
    </location>
</feature>
<dbReference type="Pfam" id="PF01381">
    <property type="entry name" value="HTH_3"/>
    <property type="match status" value="1"/>
</dbReference>
<dbReference type="Gene3D" id="1.10.260.40">
    <property type="entry name" value="lambda repressor-like DNA-binding domains"/>
    <property type="match status" value="1"/>
</dbReference>
<dbReference type="InterPro" id="IPR001387">
    <property type="entry name" value="Cro/C1-type_HTH"/>
</dbReference>
<dbReference type="PANTHER" id="PTHR46797">
    <property type="entry name" value="HTH-TYPE TRANSCRIPTIONAL REGULATOR"/>
    <property type="match status" value="1"/>
</dbReference>
<sequence length="134" mass="15542">MASIGQIIREYREKHGLSLREFAQKAGLSHAYIDKLENGFDPVTKKPVTPTLRTIELLAQAMEMTPEEIMSAAGYISNSSKKEKQHDEATRLFARLSGLTPEGREKVLRELEWIEELERKRFLERKKKQNQEKN</sequence>
<dbReference type="PROSITE" id="PS50943">
    <property type="entry name" value="HTH_CROC1"/>
    <property type="match status" value="1"/>
</dbReference>
<dbReference type="PANTHER" id="PTHR46797:SF1">
    <property type="entry name" value="METHYLPHOSPHONATE SYNTHASE"/>
    <property type="match status" value="1"/>
</dbReference>